<keyword evidence="2" id="KW-1185">Reference proteome</keyword>
<accession>A0A7I8ILY4</accession>
<evidence type="ECO:0000313" key="1">
    <source>
        <dbReference type="EMBL" id="CAA2619248.1"/>
    </source>
</evidence>
<gene>
    <name evidence="1" type="ORF">SI7747_04005415</name>
</gene>
<dbReference type="AlphaFoldDB" id="A0A7I8ILY4"/>
<sequence length="55" mass="6191">MEVKKGPYAPHVIYMEVRIQGTIRLTRADDNSTPPEIEQKAAQLANFLGIHTEVI</sequence>
<proteinExistence type="predicted"/>
<reference evidence="1 2" key="1">
    <citation type="submission" date="2019-12" db="EMBL/GenBank/DDBJ databases">
        <authorList>
            <person name="Scholz U."/>
            <person name="Mascher M."/>
            <person name="Fiebig A."/>
        </authorList>
    </citation>
    <scope>NUCLEOTIDE SEQUENCE</scope>
</reference>
<evidence type="ECO:0000313" key="2">
    <source>
        <dbReference type="Proteomes" id="UP001189122"/>
    </source>
</evidence>
<dbReference type="Proteomes" id="UP001189122">
    <property type="component" value="Unassembled WGS sequence"/>
</dbReference>
<organism evidence="1">
    <name type="scientific">Spirodela intermedia</name>
    <name type="common">Intermediate duckweed</name>
    <dbReference type="NCBI Taxonomy" id="51605"/>
    <lineage>
        <taxon>Eukaryota</taxon>
        <taxon>Viridiplantae</taxon>
        <taxon>Streptophyta</taxon>
        <taxon>Embryophyta</taxon>
        <taxon>Tracheophyta</taxon>
        <taxon>Spermatophyta</taxon>
        <taxon>Magnoliopsida</taxon>
        <taxon>Liliopsida</taxon>
        <taxon>Araceae</taxon>
        <taxon>Lemnoideae</taxon>
        <taxon>Spirodela</taxon>
    </lineage>
</organism>
<protein>
    <submittedName>
        <fullName evidence="1">Uncharacterized protein</fullName>
    </submittedName>
</protein>
<dbReference type="EMBL" id="LR743591">
    <property type="protein sequence ID" value="CAA2619248.1"/>
    <property type="molecule type" value="Genomic_DNA"/>
</dbReference>
<name>A0A7I8ILY4_SPIIN</name>
<dbReference type="EMBL" id="CACRZD030000004">
    <property type="protein sequence ID" value="CAA6658974.1"/>
    <property type="molecule type" value="Genomic_DNA"/>
</dbReference>